<evidence type="ECO:0000259" key="15">
    <source>
        <dbReference type="PROSITE" id="PS50109"/>
    </source>
</evidence>
<dbReference type="SMART" id="SM00388">
    <property type="entry name" value="HisKA"/>
    <property type="match status" value="1"/>
</dbReference>
<feature type="transmembrane region" description="Helical" evidence="14">
    <location>
        <begin position="146"/>
        <end position="168"/>
    </location>
</feature>
<dbReference type="EMBL" id="JBBMFI010000017">
    <property type="protein sequence ID" value="MEQ2565760.1"/>
    <property type="molecule type" value="Genomic_DNA"/>
</dbReference>
<gene>
    <name evidence="16" type="ORF">ABFO16_05865</name>
</gene>
<evidence type="ECO:0000256" key="5">
    <source>
        <dbReference type="ARBA" id="ARBA00022553"/>
    </source>
</evidence>
<dbReference type="InterPro" id="IPR036097">
    <property type="entry name" value="HisK_dim/P_sf"/>
</dbReference>
<evidence type="ECO:0000256" key="3">
    <source>
        <dbReference type="ARBA" id="ARBA00012438"/>
    </source>
</evidence>
<comment type="subcellular location">
    <subcellularLocation>
        <location evidence="2">Cell membrane</location>
        <topology evidence="2">Multi-pass membrane protein</topology>
    </subcellularLocation>
</comment>
<dbReference type="PRINTS" id="PR00344">
    <property type="entry name" value="BCTRLSENSOR"/>
</dbReference>
<keyword evidence="10" id="KW-0067">ATP-binding</keyword>
<evidence type="ECO:0000256" key="9">
    <source>
        <dbReference type="ARBA" id="ARBA00022777"/>
    </source>
</evidence>
<dbReference type="CDD" id="cd00082">
    <property type="entry name" value="HisKA"/>
    <property type="match status" value="1"/>
</dbReference>
<keyword evidence="12" id="KW-0902">Two-component regulatory system</keyword>
<dbReference type="InterPro" id="IPR005467">
    <property type="entry name" value="His_kinase_dom"/>
</dbReference>
<dbReference type="Gene3D" id="1.10.287.130">
    <property type="match status" value="1"/>
</dbReference>
<keyword evidence="11 14" id="KW-1133">Transmembrane helix</keyword>
<keyword evidence="9 16" id="KW-0418">Kinase</keyword>
<dbReference type="GO" id="GO:0016301">
    <property type="term" value="F:kinase activity"/>
    <property type="evidence" value="ECO:0007669"/>
    <property type="project" value="UniProtKB-KW"/>
</dbReference>
<evidence type="ECO:0000256" key="14">
    <source>
        <dbReference type="SAM" id="Phobius"/>
    </source>
</evidence>
<evidence type="ECO:0000256" key="7">
    <source>
        <dbReference type="ARBA" id="ARBA00022692"/>
    </source>
</evidence>
<keyword evidence="17" id="KW-1185">Reference proteome</keyword>
<organism evidence="16 17">
    <name type="scientific">Ruminococcoides intestinihominis</name>
    <dbReference type="NCBI Taxonomy" id="3133161"/>
    <lineage>
        <taxon>Bacteria</taxon>
        <taxon>Bacillati</taxon>
        <taxon>Bacillota</taxon>
        <taxon>Clostridia</taxon>
        <taxon>Eubacteriales</taxon>
        <taxon>Oscillospiraceae</taxon>
        <taxon>Ruminococcoides</taxon>
    </lineage>
</organism>
<dbReference type="EC" id="2.7.13.3" evidence="3"/>
<keyword evidence="8" id="KW-0547">Nucleotide-binding</keyword>
<dbReference type="SUPFAM" id="SSF55874">
    <property type="entry name" value="ATPase domain of HSP90 chaperone/DNA topoisomerase II/histidine kinase"/>
    <property type="match status" value="1"/>
</dbReference>
<dbReference type="Proteomes" id="UP001478133">
    <property type="component" value="Unassembled WGS sequence"/>
</dbReference>
<dbReference type="SUPFAM" id="SSF47384">
    <property type="entry name" value="Homodimeric domain of signal transducing histidine kinase"/>
    <property type="match status" value="1"/>
</dbReference>
<dbReference type="InterPro" id="IPR003661">
    <property type="entry name" value="HisK_dim/P_dom"/>
</dbReference>
<dbReference type="PROSITE" id="PS50109">
    <property type="entry name" value="HIS_KIN"/>
    <property type="match status" value="1"/>
</dbReference>
<comment type="catalytic activity">
    <reaction evidence="1">
        <text>ATP + protein L-histidine = ADP + protein N-phospho-L-histidine.</text>
        <dbReference type="EC" id="2.7.13.3"/>
    </reaction>
</comment>
<feature type="domain" description="Histidine kinase" evidence="15">
    <location>
        <begin position="189"/>
        <end position="398"/>
    </location>
</feature>
<accession>A0ABV1HTX4</accession>
<dbReference type="InterPro" id="IPR004358">
    <property type="entry name" value="Sig_transdc_His_kin-like_C"/>
</dbReference>
<evidence type="ECO:0000256" key="11">
    <source>
        <dbReference type="ARBA" id="ARBA00022989"/>
    </source>
</evidence>
<evidence type="ECO:0000256" key="8">
    <source>
        <dbReference type="ARBA" id="ARBA00022741"/>
    </source>
</evidence>
<evidence type="ECO:0000313" key="17">
    <source>
        <dbReference type="Proteomes" id="UP001478133"/>
    </source>
</evidence>
<keyword evidence="13 14" id="KW-0472">Membrane</keyword>
<dbReference type="InterPro" id="IPR050398">
    <property type="entry name" value="HssS/ArlS-like"/>
</dbReference>
<evidence type="ECO:0000256" key="4">
    <source>
        <dbReference type="ARBA" id="ARBA00022475"/>
    </source>
</evidence>
<dbReference type="Gene3D" id="3.30.565.10">
    <property type="entry name" value="Histidine kinase-like ATPase, C-terminal domain"/>
    <property type="match status" value="1"/>
</dbReference>
<evidence type="ECO:0000313" key="16">
    <source>
        <dbReference type="EMBL" id="MEQ2565760.1"/>
    </source>
</evidence>
<feature type="transmembrane region" description="Helical" evidence="14">
    <location>
        <begin position="9"/>
        <end position="31"/>
    </location>
</feature>
<keyword evidence="6" id="KW-0808">Transferase</keyword>
<comment type="caution">
    <text evidence="16">The sequence shown here is derived from an EMBL/GenBank/DDBJ whole genome shotgun (WGS) entry which is preliminary data.</text>
</comment>
<dbReference type="Pfam" id="PF02518">
    <property type="entry name" value="HATPase_c"/>
    <property type="match status" value="1"/>
</dbReference>
<dbReference type="InterPro" id="IPR036890">
    <property type="entry name" value="HATPase_C_sf"/>
</dbReference>
<keyword evidence="7 14" id="KW-0812">Transmembrane</keyword>
<reference evidence="16 17" key="1">
    <citation type="submission" date="2024-03" db="EMBL/GenBank/DDBJ databases">
        <title>Human intestinal bacterial collection.</title>
        <authorList>
            <person name="Pauvert C."/>
            <person name="Hitch T.C.A."/>
            <person name="Clavel T."/>
        </authorList>
    </citation>
    <scope>NUCLEOTIDE SEQUENCE [LARGE SCALE GENOMIC DNA]</scope>
    <source>
        <strain evidence="16 17">CLA-AP-H18</strain>
    </source>
</reference>
<evidence type="ECO:0000256" key="10">
    <source>
        <dbReference type="ARBA" id="ARBA00022840"/>
    </source>
</evidence>
<protein>
    <recommendedName>
        <fullName evidence="3">histidine kinase</fullName>
        <ecNumber evidence="3">2.7.13.3</ecNumber>
    </recommendedName>
</protein>
<evidence type="ECO:0000256" key="6">
    <source>
        <dbReference type="ARBA" id="ARBA00022679"/>
    </source>
</evidence>
<name>A0ABV1HTX4_9FIRM</name>
<evidence type="ECO:0000256" key="12">
    <source>
        <dbReference type="ARBA" id="ARBA00023012"/>
    </source>
</evidence>
<sequence>MKNKQQKRIFIVLMIIFTITLVSILVAVNIINVNSSFRQQRRMIRDDIGFYGIEAFCGNDNQKIKRQEYDYSTSVVLKNKTIMVLSNSLKETTDKDILSMTQKLQKSGKRFGSIDDYIYLVRILKSGNTVYIFVNNKEALQNSKQFFIVSIFIFLLSVIVFTIISYYLSRWMIKPSEKSIKNQKIFVANISHDLKTPITIIRANADLIENEVKNKKSIKYIKQETEKLNHLVNEMLTLTRIDNTISKENFKSFNFGDSLFDVVLPFESIAYEKGIRFNINIDEVTDYFGDESNIQKLAEILIDNAMSYTAKGGIVDVDAYENSKAVTLSVTNTGEPISDEKKVEIFDRFYRESKSRERTGNHYGLGLSIANTIVKKHNGKITVESKNGKNTFTVILPK</sequence>
<evidence type="ECO:0000256" key="13">
    <source>
        <dbReference type="ARBA" id="ARBA00023136"/>
    </source>
</evidence>
<dbReference type="Pfam" id="PF00512">
    <property type="entry name" value="HisKA"/>
    <property type="match status" value="1"/>
</dbReference>
<keyword evidence="5" id="KW-0597">Phosphoprotein</keyword>
<dbReference type="RefSeq" id="WP_367286455.1">
    <property type="nucleotide sequence ID" value="NZ_JBBMEY010000018.1"/>
</dbReference>
<dbReference type="PANTHER" id="PTHR45528">
    <property type="entry name" value="SENSOR HISTIDINE KINASE CPXA"/>
    <property type="match status" value="1"/>
</dbReference>
<evidence type="ECO:0000256" key="2">
    <source>
        <dbReference type="ARBA" id="ARBA00004651"/>
    </source>
</evidence>
<keyword evidence="4" id="KW-1003">Cell membrane</keyword>
<dbReference type="InterPro" id="IPR003594">
    <property type="entry name" value="HATPase_dom"/>
</dbReference>
<evidence type="ECO:0000256" key="1">
    <source>
        <dbReference type="ARBA" id="ARBA00000085"/>
    </source>
</evidence>
<dbReference type="SMART" id="SM00387">
    <property type="entry name" value="HATPase_c"/>
    <property type="match status" value="1"/>
</dbReference>
<proteinExistence type="predicted"/>
<dbReference type="PANTHER" id="PTHR45528:SF1">
    <property type="entry name" value="SENSOR HISTIDINE KINASE CPXA"/>
    <property type="match status" value="1"/>
</dbReference>